<sequence>MSTVIDRTNELVNSWLQETIGLPITMSLGKLGFKVVDALESAIQDEREACAILAERHSFIHPPNVSDKTVDAVAKSIARDIRLRKMHDHP</sequence>
<evidence type="ECO:0000313" key="1">
    <source>
        <dbReference type="EMBL" id="KKN37606.1"/>
    </source>
</evidence>
<proteinExistence type="predicted"/>
<name>A0A0F9SKX5_9ZZZZ</name>
<organism evidence="1">
    <name type="scientific">marine sediment metagenome</name>
    <dbReference type="NCBI Taxonomy" id="412755"/>
    <lineage>
        <taxon>unclassified sequences</taxon>
        <taxon>metagenomes</taxon>
        <taxon>ecological metagenomes</taxon>
    </lineage>
</organism>
<reference evidence="1" key="1">
    <citation type="journal article" date="2015" name="Nature">
        <title>Complex archaea that bridge the gap between prokaryotes and eukaryotes.</title>
        <authorList>
            <person name="Spang A."/>
            <person name="Saw J.H."/>
            <person name="Jorgensen S.L."/>
            <person name="Zaremba-Niedzwiedzka K."/>
            <person name="Martijn J."/>
            <person name="Lind A.E."/>
            <person name="van Eijk R."/>
            <person name="Schleper C."/>
            <person name="Guy L."/>
            <person name="Ettema T.J."/>
        </authorList>
    </citation>
    <scope>NUCLEOTIDE SEQUENCE</scope>
</reference>
<protein>
    <submittedName>
        <fullName evidence="1">Uncharacterized protein</fullName>
    </submittedName>
</protein>
<gene>
    <name evidence="1" type="ORF">LCGC14_0761760</name>
</gene>
<accession>A0A0F9SKX5</accession>
<comment type="caution">
    <text evidence="1">The sequence shown here is derived from an EMBL/GenBank/DDBJ whole genome shotgun (WGS) entry which is preliminary data.</text>
</comment>
<dbReference type="EMBL" id="LAZR01001883">
    <property type="protein sequence ID" value="KKN37606.1"/>
    <property type="molecule type" value="Genomic_DNA"/>
</dbReference>
<dbReference type="AlphaFoldDB" id="A0A0F9SKX5"/>